<feature type="domain" description="HAT C-terminal dimerisation" evidence="1">
    <location>
        <begin position="759"/>
        <end position="831"/>
    </location>
</feature>
<name>A0ABY6K0F1_9ARAC</name>
<dbReference type="Pfam" id="PF05699">
    <property type="entry name" value="Dimer_Tnp_hAT"/>
    <property type="match status" value="1"/>
</dbReference>
<dbReference type="InterPro" id="IPR008906">
    <property type="entry name" value="HATC_C_dom"/>
</dbReference>
<evidence type="ECO:0000259" key="2">
    <source>
        <dbReference type="Pfam" id="PF18658"/>
    </source>
</evidence>
<dbReference type="Proteomes" id="UP001235939">
    <property type="component" value="Chromosome 01"/>
</dbReference>
<evidence type="ECO:0000313" key="3">
    <source>
        <dbReference type="EMBL" id="UYV60660.1"/>
    </source>
</evidence>
<dbReference type="EMBL" id="CP092863">
    <property type="protein sequence ID" value="UYV60660.1"/>
    <property type="molecule type" value="Genomic_DNA"/>
</dbReference>
<organism evidence="3 4">
    <name type="scientific">Cordylochernes scorpioides</name>
    <dbReference type="NCBI Taxonomy" id="51811"/>
    <lineage>
        <taxon>Eukaryota</taxon>
        <taxon>Metazoa</taxon>
        <taxon>Ecdysozoa</taxon>
        <taxon>Arthropoda</taxon>
        <taxon>Chelicerata</taxon>
        <taxon>Arachnida</taxon>
        <taxon>Pseudoscorpiones</taxon>
        <taxon>Cheliferoidea</taxon>
        <taxon>Chernetidae</taxon>
        <taxon>Cordylochernes</taxon>
    </lineage>
</organism>
<dbReference type="SUPFAM" id="SSF53098">
    <property type="entry name" value="Ribonuclease H-like"/>
    <property type="match status" value="1"/>
</dbReference>
<dbReference type="Pfam" id="PF18658">
    <property type="entry name" value="zf-C2H2_12"/>
    <property type="match status" value="1"/>
</dbReference>
<dbReference type="PANTHER" id="PTHR45913:SF5">
    <property type="entry name" value="GENERAL TRANSCRIPTION FACTOR II-I REPEAT DOMAIN-CONTAINING PROTEIN 2A-LIKE PROTEIN"/>
    <property type="match status" value="1"/>
</dbReference>
<proteinExistence type="predicted"/>
<accession>A0ABY6K0F1</accession>
<keyword evidence="4" id="KW-1185">Reference proteome</keyword>
<protein>
    <submittedName>
        <fullName evidence="3">EPM2AIP1</fullName>
    </submittedName>
</protein>
<dbReference type="PANTHER" id="PTHR45913">
    <property type="entry name" value="EPM2A-INTERACTING PROTEIN 1"/>
    <property type="match status" value="1"/>
</dbReference>
<evidence type="ECO:0000313" key="4">
    <source>
        <dbReference type="Proteomes" id="UP001235939"/>
    </source>
</evidence>
<reference evidence="3 4" key="1">
    <citation type="submission" date="2022-01" db="EMBL/GenBank/DDBJ databases">
        <title>A chromosomal length assembly of Cordylochernes scorpioides.</title>
        <authorList>
            <person name="Zeh D."/>
            <person name="Zeh J."/>
        </authorList>
    </citation>
    <scope>NUCLEOTIDE SEQUENCE [LARGE SCALE GENOMIC DNA]</scope>
    <source>
        <strain evidence="3">IN4F17</strain>
        <tissue evidence="3">Whole Body</tissue>
    </source>
</reference>
<gene>
    <name evidence="3" type="ORF">LAZ67_1001781</name>
</gene>
<dbReference type="InterPro" id="IPR040647">
    <property type="entry name" value="SPIN-DOC_Znf-C2H2"/>
</dbReference>
<dbReference type="InterPro" id="IPR036397">
    <property type="entry name" value="RNaseH_sf"/>
</dbReference>
<feature type="domain" description="SPIN-DOC-like zinc-finger" evidence="2">
    <location>
        <begin position="270"/>
        <end position="327"/>
    </location>
</feature>
<sequence length="854" mass="98449">MVRRWRSWFLEGRQNVHDDERSGRPVTATDNAAVAAVRNVVEADRRVTIDEIMIRLPPGIEIRRSSIGTIMSDVLNFLKVCTRWVPRLLLENHKQQRMEAARAFLEMHQRDGDQLFSRIVTGDESWVHHSTPETKRQSMVWKKPEESAPKKAKVTISAGKVMAMENFKWEIFTHPPYSPELAPSDFHLYLALKWHLGGKHFANDDEVQAEANHWLRRQDTSWYNSVHLYVGRSSTSKGLPCRTKYGVMSPKPLRMEKKRKIDSECRKFKDQWNIQYFVIESSNKALCLICNESIAVLKEYKMKRHYETKHSQNYSKYTGIVRTEKFEALKRGLKSQQSLFTKVKTEQEAATRASFRVALEIAKRGKPFTDGEMIKECIIAVVEEMCPEKVNLLKTVSMSANTVARRVENIAENISSQLFDKNGHVEWFSLALDESTDVSDTAQVLIYIRGVDKSYEVHEELLDMYSIHGTTTGTDIFKGVEMAINKKNLRWKNLKCITTDGGKNMSGKDKGVVALVSKAVENDGGSKPLVLHCIIHQQSLCGKCLDMSLSDVLKPVISTVNFIRSFGLNHRQFRQFIAEIGETDLPYHTAVRWLSCGKVLQRFFELRAVIEIFLNEKHRPLTELQNNAWLWKLAFYVDLTKHVNELNLRLQGENQHLPDLYTNIKSFRMKLILFQSQLRSKCFSHFKTCEIFSHTTETEFPNDFAIETLSALKINFDTRFSDFDAIANQIKIFQNPFDADIETLAPELQMEMIDLQCSDIIKNKYENSSLLEFYKSLPLTQFDNLHKFARGLFSVFGTTYLCEKTFSKMKYTKNVYRSKLTDEHLKSLLIIGTSKISPQLQTIVGGKSQLHTSH</sequence>
<dbReference type="InterPro" id="IPR012337">
    <property type="entry name" value="RNaseH-like_sf"/>
</dbReference>
<evidence type="ECO:0000259" key="1">
    <source>
        <dbReference type="Pfam" id="PF05699"/>
    </source>
</evidence>
<dbReference type="Gene3D" id="3.30.420.10">
    <property type="entry name" value="Ribonuclease H-like superfamily/Ribonuclease H"/>
    <property type="match status" value="2"/>
</dbReference>